<dbReference type="InterPro" id="IPR000223">
    <property type="entry name" value="Pept_S26A_signal_pept_1"/>
</dbReference>
<sequence length="487" mass="54563">MSGLESCGLTLTEGAVNKIMAVLREEGDSSLLRVSVQSGGCAGFRYEFATGPYGDDADDEYPEEDDSGFDDMDGDEDEEDSDEVEGGSDLILSDASGRPILFVDRCSRKFLQDSTIDYVEDINGSRFVVNNPAAKSGCGCGNSFSFFVMEPFHIPSGSMKSGLLAGDCIFVSKYSYGYSRYSIMLSPPIFKGRVLYTPPQAGDVVVFRLPSSPSTNYVKRVIGLPGDRVQIIGGRLHINGKKMGYKRVEDFFDGNKSFRQYVETLYNGKSYEILDELENSSLDNTPVYVVPQGHVFVLGDNRDDSRDSRFVTEVGNIPIENIVGKALVIVLSFKRSKGWLPFELRLDRVFRAVRPKVTLRYPSEKGPLSTRFRGEHALRRYDDGEERCIACKLCEAICPAQAITIEAAEREDGSRRTVKYDIDMTKCIYCGFCQEACPVDAIVEGPNFEYATETREELMYNKEKLLCNGDVWEEALDFRIRNNRPYY</sequence>
<dbReference type="GO" id="GO:0046872">
    <property type="term" value="F:metal ion binding"/>
    <property type="evidence" value="ECO:0007669"/>
    <property type="project" value="UniProtKB-KW"/>
</dbReference>
<dbReference type="PROSITE" id="PS00761">
    <property type="entry name" value="SPASE_I_3"/>
    <property type="match status" value="1"/>
</dbReference>
<dbReference type="InterPro" id="IPR019758">
    <property type="entry name" value="Pept_S26A_signal_pept_1_CS"/>
</dbReference>
<dbReference type="GO" id="GO:0003954">
    <property type="term" value="F:NADH dehydrogenase activity"/>
    <property type="evidence" value="ECO:0007669"/>
    <property type="project" value="TreeGrafter"/>
</dbReference>
<dbReference type="PROSITE" id="PS51379">
    <property type="entry name" value="4FE4S_FER_2"/>
    <property type="match status" value="2"/>
</dbReference>
<dbReference type="NCBIfam" id="TIGR02227">
    <property type="entry name" value="sigpep_I_bact"/>
    <property type="match status" value="1"/>
</dbReference>
<reference evidence="14 15" key="1">
    <citation type="journal article" date="2020" name="Mol. Plant">
        <title>The Chromosome-Based Rubber Tree Genome Provides New Insights into Spurge Genome Evolution and Rubber Biosynthesis.</title>
        <authorList>
            <person name="Liu J."/>
            <person name="Shi C."/>
            <person name="Shi C.C."/>
            <person name="Li W."/>
            <person name="Zhang Q.J."/>
            <person name="Zhang Y."/>
            <person name="Li K."/>
            <person name="Lu H.F."/>
            <person name="Shi C."/>
            <person name="Zhu S.T."/>
            <person name="Xiao Z.Y."/>
            <person name="Nan H."/>
            <person name="Yue Y."/>
            <person name="Zhu X.G."/>
            <person name="Wu Y."/>
            <person name="Hong X.N."/>
            <person name="Fan G.Y."/>
            <person name="Tong Y."/>
            <person name="Zhang D."/>
            <person name="Mao C.L."/>
            <person name="Liu Y.L."/>
            <person name="Hao S.J."/>
            <person name="Liu W.Q."/>
            <person name="Lv M.Q."/>
            <person name="Zhang H.B."/>
            <person name="Liu Y."/>
            <person name="Hu-Tang G.R."/>
            <person name="Wang J.P."/>
            <person name="Wang J.H."/>
            <person name="Sun Y.H."/>
            <person name="Ni S.B."/>
            <person name="Chen W.B."/>
            <person name="Zhang X.C."/>
            <person name="Jiao Y.N."/>
            <person name="Eichler E.E."/>
            <person name="Li G.H."/>
            <person name="Liu X."/>
            <person name="Gao L.Z."/>
        </authorList>
    </citation>
    <scope>NUCLEOTIDE SEQUENCE [LARGE SCALE GENOMIC DNA]</scope>
    <source>
        <strain evidence="15">cv. GT1</strain>
        <tissue evidence="14">Leaf</tissue>
    </source>
</reference>
<dbReference type="InterPro" id="IPR010226">
    <property type="entry name" value="NADH_quinone_OxRdtase_chainI"/>
</dbReference>
<keyword evidence="8" id="KW-0411">Iron-sulfur</keyword>
<dbReference type="Pfam" id="PF12838">
    <property type="entry name" value="Fer4_7"/>
    <property type="match status" value="1"/>
</dbReference>
<dbReference type="Pfam" id="PF10502">
    <property type="entry name" value="Peptidase_S26"/>
    <property type="match status" value="1"/>
</dbReference>
<dbReference type="Proteomes" id="UP000467840">
    <property type="component" value="Unassembled WGS sequence"/>
</dbReference>
<keyword evidence="15" id="KW-1185">Reference proteome</keyword>
<evidence type="ECO:0000256" key="10">
    <source>
        <dbReference type="ARBA" id="ARBA00063382"/>
    </source>
</evidence>
<feature type="active site" evidence="11">
    <location>
        <position position="158"/>
    </location>
</feature>
<dbReference type="InterPro" id="IPR036286">
    <property type="entry name" value="LexA/Signal_pep-like_sf"/>
</dbReference>
<dbReference type="GO" id="GO:0005739">
    <property type="term" value="C:mitochondrion"/>
    <property type="evidence" value="ECO:0007669"/>
    <property type="project" value="UniProtKB-ARBA"/>
</dbReference>
<feature type="domain" description="4Fe-4S ferredoxin-type" evidence="13">
    <location>
        <begin position="418"/>
        <end position="447"/>
    </location>
</feature>
<evidence type="ECO:0000313" key="14">
    <source>
        <dbReference type="EMBL" id="KAF2281915.1"/>
    </source>
</evidence>
<proteinExistence type="inferred from homology"/>
<feature type="compositionally biased region" description="Acidic residues" evidence="12">
    <location>
        <begin position="55"/>
        <end position="86"/>
    </location>
</feature>
<dbReference type="GO" id="GO:0009060">
    <property type="term" value="P:aerobic respiration"/>
    <property type="evidence" value="ECO:0007669"/>
    <property type="project" value="TreeGrafter"/>
</dbReference>
<protein>
    <recommendedName>
        <fullName evidence="13">4Fe-4S ferredoxin-type domain-containing protein</fullName>
    </recommendedName>
</protein>
<name>A0A6A6K0D2_HEVBR</name>
<evidence type="ECO:0000256" key="2">
    <source>
        <dbReference type="ARBA" id="ARBA00010277"/>
    </source>
</evidence>
<comment type="caution">
    <text evidence="14">The sequence shown here is derived from an EMBL/GenBank/DDBJ whole genome shotgun (WGS) entry which is preliminary data.</text>
</comment>
<comment type="similarity">
    <text evidence="2">Belongs to the complex I 23 kDa subunit family.</text>
</comment>
<evidence type="ECO:0000256" key="7">
    <source>
        <dbReference type="ARBA" id="ARBA00023004"/>
    </source>
</evidence>
<dbReference type="GO" id="GO:0016020">
    <property type="term" value="C:membrane"/>
    <property type="evidence" value="ECO:0007669"/>
    <property type="project" value="InterPro"/>
</dbReference>
<feature type="active site" evidence="11">
    <location>
        <position position="219"/>
    </location>
</feature>
<dbReference type="NCBIfam" id="NF004539">
    <property type="entry name" value="PRK05888.1-5"/>
    <property type="match status" value="1"/>
</dbReference>
<dbReference type="Gene3D" id="2.10.109.10">
    <property type="entry name" value="Umud Fragment, subunit A"/>
    <property type="match status" value="1"/>
</dbReference>
<dbReference type="SUPFAM" id="SSF89360">
    <property type="entry name" value="HesB-like domain"/>
    <property type="match status" value="1"/>
</dbReference>
<keyword evidence="5" id="KW-0378">Hydrolase</keyword>
<dbReference type="InterPro" id="IPR019533">
    <property type="entry name" value="Peptidase_S26"/>
</dbReference>
<dbReference type="SUPFAM" id="SSF54862">
    <property type="entry name" value="4Fe-4S ferredoxins"/>
    <property type="match status" value="1"/>
</dbReference>
<dbReference type="PANTHER" id="PTHR10849">
    <property type="entry name" value="NADH DEHYDROGENASE UBIQUINONE IRON-SULFUR PROTEIN 8, MITOCHONDRIAL"/>
    <property type="match status" value="1"/>
</dbReference>
<dbReference type="EMBL" id="JAAGAX010000511">
    <property type="protein sequence ID" value="KAF2281915.1"/>
    <property type="molecule type" value="Genomic_DNA"/>
</dbReference>
<dbReference type="GO" id="GO:0006465">
    <property type="term" value="P:signal peptide processing"/>
    <property type="evidence" value="ECO:0007669"/>
    <property type="project" value="InterPro"/>
</dbReference>
<evidence type="ECO:0000256" key="5">
    <source>
        <dbReference type="ARBA" id="ARBA00022801"/>
    </source>
</evidence>
<evidence type="ECO:0000256" key="6">
    <source>
        <dbReference type="ARBA" id="ARBA00022967"/>
    </source>
</evidence>
<dbReference type="Gene3D" id="2.60.300.12">
    <property type="entry name" value="HesB-like domain"/>
    <property type="match status" value="1"/>
</dbReference>
<dbReference type="InterPro" id="IPR017900">
    <property type="entry name" value="4Fe4S_Fe_S_CS"/>
</dbReference>
<evidence type="ECO:0000256" key="8">
    <source>
        <dbReference type="ARBA" id="ARBA00023014"/>
    </source>
</evidence>
<feature type="domain" description="4Fe-4S ferredoxin-type" evidence="13">
    <location>
        <begin position="378"/>
        <end position="408"/>
    </location>
</feature>
<keyword evidence="7" id="KW-0408">Iron</keyword>
<keyword evidence="6" id="KW-1278">Translocase</keyword>
<evidence type="ECO:0000256" key="1">
    <source>
        <dbReference type="ARBA" id="ARBA00001966"/>
    </source>
</evidence>
<comment type="subunit">
    <text evidence="10">Complex I is composed of at least 49 different subunits. This is a component of the iron-sulfur (IP) fragment of the enzyme.</text>
</comment>
<keyword evidence="4" id="KW-0479">Metal-binding</keyword>
<dbReference type="NCBIfam" id="NF004538">
    <property type="entry name" value="PRK05888.1-4"/>
    <property type="match status" value="1"/>
</dbReference>
<dbReference type="PROSITE" id="PS00760">
    <property type="entry name" value="SPASE_I_2"/>
    <property type="match status" value="1"/>
</dbReference>
<dbReference type="PROSITE" id="PS00198">
    <property type="entry name" value="4FE4S_FER_1"/>
    <property type="match status" value="1"/>
</dbReference>
<dbReference type="InterPro" id="IPR017896">
    <property type="entry name" value="4Fe4S_Fe-S-bd"/>
</dbReference>
<dbReference type="GO" id="GO:0051539">
    <property type="term" value="F:4 iron, 4 sulfur cluster binding"/>
    <property type="evidence" value="ECO:0007669"/>
    <property type="project" value="UniProtKB-KW"/>
</dbReference>
<dbReference type="GO" id="GO:0004252">
    <property type="term" value="F:serine-type endopeptidase activity"/>
    <property type="evidence" value="ECO:0007669"/>
    <property type="project" value="InterPro"/>
</dbReference>
<evidence type="ECO:0000256" key="9">
    <source>
        <dbReference type="ARBA" id="ARBA00057475"/>
    </source>
</evidence>
<evidence type="ECO:0000256" key="4">
    <source>
        <dbReference type="ARBA" id="ARBA00022723"/>
    </source>
</evidence>
<organism evidence="14 15">
    <name type="scientific">Hevea brasiliensis</name>
    <name type="common">Para rubber tree</name>
    <name type="synonym">Siphonia brasiliensis</name>
    <dbReference type="NCBI Taxonomy" id="3981"/>
    <lineage>
        <taxon>Eukaryota</taxon>
        <taxon>Viridiplantae</taxon>
        <taxon>Streptophyta</taxon>
        <taxon>Embryophyta</taxon>
        <taxon>Tracheophyta</taxon>
        <taxon>Spermatophyta</taxon>
        <taxon>Magnoliopsida</taxon>
        <taxon>eudicotyledons</taxon>
        <taxon>Gunneridae</taxon>
        <taxon>Pentapetalae</taxon>
        <taxon>rosids</taxon>
        <taxon>fabids</taxon>
        <taxon>Malpighiales</taxon>
        <taxon>Euphorbiaceae</taxon>
        <taxon>Crotonoideae</taxon>
        <taxon>Micrandreae</taxon>
        <taxon>Hevea</taxon>
    </lineage>
</organism>
<evidence type="ECO:0000259" key="13">
    <source>
        <dbReference type="PROSITE" id="PS51379"/>
    </source>
</evidence>
<keyword evidence="3" id="KW-0004">4Fe-4S</keyword>
<dbReference type="FunFam" id="3.30.70.3270:FF:000001">
    <property type="entry name" value="NADH-quinone oxidoreductase subunit I 1"/>
    <property type="match status" value="1"/>
</dbReference>
<dbReference type="InterPro" id="IPR019757">
    <property type="entry name" value="Pept_S26A_signal_pept_1_Lys-AS"/>
</dbReference>
<dbReference type="CDD" id="cd06530">
    <property type="entry name" value="S26_SPase_I"/>
    <property type="match status" value="1"/>
</dbReference>
<comment type="function">
    <text evidence="9">Core subunit of the mitochondrial membrane respiratory chain NADH dehydrogenase (Complex I) that is believed to belong to the minimal assembly required for catalysis. Complex I functions in the transfer of electrons from NADH to the respiratory chain. The immediate electron acceptor for the enzyme is believed to be ubiquinone. May donate electrons to ubiquinone.</text>
</comment>
<evidence type="ECO:0000256" key="3">
    <source>
        <dbReference type="ARBA" id="ARBA00022485"/>
    </source>
</evidence>
<evidence type="ECO:0000256" key="12">
    <source>
        <dbReference type="SAM" id="MobiDB-lite"/>
    </source>
</evidence>
<feature type="region of interest" description="Disordered" evidence="12">
    <location>
        <begin position="51"/>
        <end position="90"/>
    </location>
</feature>
<dbReference type="InterPro" id="IPR035903">
    <property type="entry name" value="HesB-like_dom_sf"/>
</dbReference>
<dbReference type="SUPFAM" id="SSF51306">
    <property type="entry name" value="LexA/Signal peptidase"/>
    <property type="match status" value="1"/>
</dbReference>
<evidence type="ECO:0000256" key="11">
    <source>
        <dbReference type="PIRSR" id="PIRSR600223-1"/>
    </source>
</evidence>
<evidence type="ECO:0000313" key="15">
    <source>
        <dbReference type="Proteomes" id="UP000467840"/>
    </source>
</evidence>
<dbReference type="AlphaFoldDB" id="A0A6A6K0D2"/>
<dbReference type="PANTHER" id="PTHR10849:SF20">
    <property type="entry name" value="NADH DEHYDROGENASE [UBIQUINONE] IRON-SULFUR PROTEIN 8, MITOCHONDRIAL"/>
    <property type="match status" value="1"/>
</dbReference>
<dbReference type="NCBIfam" id="TIGR01971">
    <property type="entry name" value="NuoI"/>
    <property type="match status" value="1"/>
</dbReference>
<dbReference type="HAMAP" id="MF_01351">
    <property type="entry name" value="NDH1_NuoI"/>
    <property type="match status" value="1"/>
</dbReference>
<comment type="cofactor">
    <cofactor evidence="1">
        <name>[4Fe-4S] cluster</name>
        <dbReference type="ChEBI" id="CHEBI:49883"/>
    </cofactor>
</comment>
<dbReference type="Gene3D" id="3.30.70.3270">
    <property type="match status" value="1"/>
</dbReference>
<gene>
    <name evidence="14" type="ORF">GH714_042739</name>
</gene>
<accession>A0A6A6K0D2</accession>
<dbReference type="PRINTS" id="PR00727">
    <property type="entry name" value="LEADERPTASE"/>
</dbReference>